<name>A0A6J7AMU6_9ZZZZ</name>
<sequence length="59" mass="6261">MVFTTTKFELLTNKVAASFGLPDARIVTVDHPLGGTDRATIERWADAAVDTVVALLTSG</sequence>
<protein>
    <submittedName>
        <fullName evidence="3">Unannotated protein</fullName>
    </submittedName>
</protein>
<dbReference type="EMBL" id="CAEZYR010000011">
    <property type="protein sequence ID" value="CAB4731438.1"/>
    <property type="molecule type" value="Genomic_DNA"/>
</dbReference>
<organism evidence="3">
    <name type="scientific">freshwater metagenome</name>
    <dbReference type="NCBI Taxonomy" id="449393"/>
    <lineage>
        <taxon>unclassified sequences</taxon>
        <taxon>metagenomes</taxon>
        <taxon>ecological metagenomes</taxon>
    </lineage>
</organism>
<feature type="domain" description="UGSC-like" evidence="1">
    <location>
        <begin position="3"/>
        <end position="57"/>
    </location>
</feature>
<dbReference type="AlphaFoldDB" id="A0A6J7AMU6"/>
<evidence type="ECO:0000313" key="2">
    <source>
        <dbReference type="EMBL" id="CAB4731438.1"/>
    </source>
</evidence>
<proteinExistence type="predicted"/>
<gene>
    <name evidence="2" type="ORF">UFOPK2754_00507</name>
    <name evidence="3" type="ORF">UFOPK3139_01989</name>
    <name evidence="4" type="ORF">UFOPK3543_00094</name>
    <name evidence="5" type="ORF">UFOPK3967_01860</name>
</gene>
<evidence type="ECO:0000313" key="4">
    <source>
        <dbReference type="EMBL" id="CAB4889105.1"/>
    </source>
</evidence>
<evidence type="ECO:0000313" key="3">
    <source>
        <dbReference type="EMBL" id="CAB4834133.1"/>
    </source>
</evidence>
<reference evidence="3" key="1">
    <citation type="submission" date="2020-05" db="EMBL/GenBank/DDBJ databases">
        <authorList>
            <person name="Chiriac C."/>
            <person name="Salcher M."/>
            <person name="Ghai R."/>
            <person name="Kavagutti S V."/>
        </authorList>
    </citation>
    <scope>NUCLEOTIDE SEQUENCE</scope>
</reference>
<dbReference type="InterPro" id="IPR057767">
    <property type="entry name" value="UGSC-like_dom"/>
</dbReference>
<evidence type="ECO:0000313" key="5">
    <source>
        <dbReference type="EMBL" id="CAB5004483.1"/>
    </source>
</evidence>
<dbReference type="EMBL" id="CAFBOS010000120">
    <property type="protein sequence ID" value="CAB5004483.1"/>
    <property type="molecule type" value="Genomic_DNA"/>
</dbReference>
<evidence type="ECO:0000259" key="1">
    <source>
        <dbReference type="Pfam" id="PF24696"/>
    </source>
</evidence>
<accession>A0A6J7AMU6</accession>
<dbReference type="EMBL" id="CAFBMH010000002">
    <property type="protein sequence ID" value="CAB4889105.1"/>
    <property type="molecule type" value="Genomic_DNA"/>
</dbReference>
<dbReference type="EMBL" id="CAFABA010000089">
    <property type="protein sequence ID" value="CAB4834133.1"/>
    <property type="molecule type" value="Genomic_DNA"/>
</dbReference>
<dbReference type="Pfam" id="PF24696">
    <property type="entry name" value="UGSC"/>
    <property type="match status" value="1"/>
</dbReference>